<keyword evidence="11" id="KW-0106">Calcium</keyword>
<dbReference type="EMBL" id="VYZN01000014">
    <property type="protein sequence ID" value="KAE9539690.1"/>
    <property type="molecule type" value="Genomic_DNA"/>
</dbReference>
<evidence type="ECO:0000256" key="3">
    <source>
        <dbReference type="ARBA" id="ARBA00004651"/>
    </source>
</evidence>
<evidence type="ECO:0000256" key="13">
    <source>
        <dbReference type="ARBA" id="ARBA00022989"/>
    </source>
</evidence>
<dbReference type="PANTHER" id="PTHR45792">
    <property type="entry name" value="DIACYLGLYCEROL LIPASE HOMOLOG-RELATED"/>
    <property type="match status" value="1"/>
</dbReference>
<dbReference type="InterPro" id="IPR000435">
    <property type="entry name" value="Tektins"/>
</dbReference>
<comment type="similarity">
    <text evidence="4">Belongs to the tektin family.</text>
</comment>
<evidence type="ECO:0000256" key="15">
    <source>
        <dbReference type="ARBA" id="ARBA00023136"/>
    </source>
</evidence>
<reference evidence="22 23" key="1">
    <citation type="submission" date="2019-08" db="EMBL/GenBank/DDBJ databases">
        <title>The genome of the soybean aphid Biotype 1, its phylome, world population structure and adaptation to the North American continent.</title>
        <authorList>
            <person name="Giordano R."/>
            <person name="Donthu R.K."/>
            <person name="Hernandez A.G."/>
            <person name="Wright C.L."/>
            <person name="Zimin A.V."/>
        </authorList>
    </citation>
    <scope>NUCLEOTIDE SEQUENCE [LARGE SCALE GENOMIC DNA]</scope>
    <source>
        <tissue evidence="22">Whole aphids</tissue>
    </source>
</reference>
<evidence type="ECO:0000256" key="16">
    <source>
        <dbReference type="ARBA" id="ARBA00024531"/>
    </source>
</evidence>
<dbReference type="SUPFAM" id="SSF53474">
    <property type="entry name" value="alpha/beta-Hydrolases"/>
    <property type="match status" value="1"/>
</dbReference>
<evidence type="ECO:0000256" key="1">
    <source>
        <dbReference type="ARBA" id="ARBA00001913"/>
    </source>
</evidence>
<keyword evidence="13 20" id="KW-1133">Transmembrane helix</keyword>
<evidence type="ECO:0000256" key="20">
    <source>
        <dbReference type="SAM" id="Phobius"/>
    </source>
</evidence>
<dbReference type="GO" id="GO:0019369">
    <property type="term" value="P:arachidonate metabolic process"/>
    <property type="evidence" value="ECO:0007669"/>
    <property type="project" value="TreeGrafter"/>
</dbReference>
<keyword evidence="23" id="KW-1185">Reference proteome</keyword>
<dbReference type="CDD" id="cd00519">
    <property type="entry name" value="Lipase_3"/>
    <property type="match status" value="1"/>
</dbReference>
<keyword evidence="8 20" id="KW-0812">Transmembrane</keyword>
<keyword evidence="14" id="KW-0443">Lipid metabolism</keyword>
<keyword evidence="5" id="KW-1003">Cell membrane</keyword>
<keyword evidence="10" id="KW-0378">Hydrolase</keyword>
<name>A0A6G0TVT4_APHGL</name>
<keyword evidence="9" id="KW-0479">Metal-binding</keyword>
<organism evidence="22 23">
    <name type="scientific">Aphis glycines</name>
    <name type="common">Soybean aphid</name>
    <dbReference type="NCBI Taxonomy" id="307491"/>
    <lineage>
        <taxon>Eukaryota</taxon>
        <taxon>Metazoa</taxon>
        <taxon>Ecdysozoa</taxon>
        <taxon>Arthropoda</taxon>
        <taxon>Hexapoda</taxon>
        <taxon>Insecta</taxon>
        <taxon>Pterygota</taxon>
        <taxon>Neoptera</taxon>
        <taxon>Paraneoptera</taxon>
        <taxon>Hemiptera</taxon>
        <taxon>Sternorrhyncha</taxon>
        <taxon>Aphidomorpha</taxon>
        <taxon>Aphidoidea</taxon>
        <taxon>Aphididae</taxon>
        <taxon>Aphidini</taxon>
        <taxon>Aphis</taxon>
        <taxon>Aphis</taxon>
    </lineage>
</organism>
<dbReference type="EC" id="3.1.1.116" evidence="17"/>
<keyword evidence="7" id="KW-0597">Phosphoprotein</keyword>
<dbReference type="InterPro" id="IPR029058">
    <property type="entry name" value="AB_hydrolase_fold"/>
</dbReference>
<dbReference type="AlphaFoldDB" id="A0A6G0TVT4"/>
<comment type="caution">
    <text evidence="22">The sequence shown here is derived from an EMBL/GenBank/DDBJ whole genome shotgun (WGS) entry which is preliminary data.</text>
</comment>
<comment type="cofactor">
    <cofactor evidence="1">
        <name>Ca(2+)</name>
        <dbReference type="ChEBI" id="CHEBI:29108"/>
    </cofactor>
</comment>
<dbReference type="GO" id="GO:0046872">
    <property type="term" value="F:metal ion binding"/>
    <property type="evidence" value="ECO:0007669"/>
    <property type="project" value="UniProtKB-KW"/>
</dbReference>
<evidence type="ECO:0000256" key="17">
    <source>
        <dbReference type="ARBA" id="ARBA00026104"/>
    </source>
</evidence>
<dbReference type="InterPro" id="IPR002921">
    <property type="entry name" value="Fungal_lipase-type"/>
</dbReference>
<evidence type="ECO:0000259" key="21">
    <source>
        <dbReference type="Pfam" id="PF01764"/>
    </source>
</evidence>
<evidence type="ECO:0000256" key="19">
    <source>
        <dbReference type="SAM" id="MobiDB-lite"/>
    </source>
</evidence>
<dbReference type="InterPro" id="IPR052214">
    <property type="entry name" value="DAG_Lipase-Related"/>
</dbReference>
<dbReference type="InterPro" id="IPR048256">
    <property type="entry name" value="Tektin-like"/>
</dbReference>
<dbReference type="PANTHER" id="PTHR45792:SF2">
    <property type="entry name" value="DIACYLGLYCEROL LIPASE-BETA"/>
    <property type="match status" value="1"/>
</dbReference>
<evidence type="ECO:0000256" key="9">
    <source>
        <dbReference type="ARBA" id="ARBA00022723"/>
    </source>
</evidence>
<keyword evidence="18" id="KW-0175">Coiled coil</keyword>
<dbReference type="Proteomes" id="UP000475862">
    <property type="component" value="Unassembled WGS sequence"/>
</dbReference>
<feature type="domain" description="Fungal lipase-type" evidence="21">
    <location>
        <begin position="315"/>
        <end position="446"/>
    </location>
</feature>
<evidence type="ECO:0000256" key="7">
    <source>
        <dbReference type="ARBA" id="ARBA00022553"/>
    </source>
</evidence>
<evidence type="ECO:0000256" key="6">
    <source>
        <dbReference type="ARBA" id="ARBA00022490"/>
    </source>
</evidence>
<evidence type="ECO:0000313" key="22">
    <source>
        <dbReference type="EMBL" id="KAE9539690.1"/>
    </source>
</evidence>
<feature type="transmembrane region" description="Helical" evidence="20">
    <location>
        <begin position="77"/>
        <end position="97"/>
    </location>
</feature>
<evidence type="ECO:0000313" key="23">
    <source>
        <dbReference type="Proteomes" id="UP000475862"/>
    </source>
</evidence>
<dbReference type="GO" id="GO:0005737">
    <property type="term" value="C:cytoplasm"/>
    <property type="evidence" value="ECO:0007669"/>
    <property type="project" value="UniProtKB-SubCell"/>
</dbReference>
<comment type="catalytic activity">
    <reaction evidence="16">
        <text>a 1,2-diacyl-sn-glycerol + H2O = a 2-acylglycerol + a fatty acid + H(+)</text>
        <dbReference type="Rhea" id="RHEA:33275"/>
        <dbReference type="ChEBI" id="CHEBI:15377"/>
        <dbReference type="ChEBI" id="CHEBI:15378"/>
        <dbReference type="ChEBI" id="CHEBI:17389"/>
        <dbReference type="ChEBI" id="CHEBI:17815"/>
        <dbReference type="ChEBI" id="CHEBI:28868"/>
        <dbReference type="EC" id="3.1.1.116"/>
    </reaction>
    <physiologicalReaction direction="left-to-right" evidence="16">
        <dbReference type="Rhea" id="RHEA:33276"/>
    </physiologicalReaction>
</comment>
<accession>A0A6G0TVT4</accession>
<dbReference type="OrthoDB" id="438440at2759"/>
<feature type="coiled-coil region" evidence="18">
    <location>
        <begin position="935"/>
        <end position="969"/>
    </location>
</feature>
<dbReference type="GO" id="GO:0022008">
    <property type="term" value="P:neurogenesis"/>
    <property type="evidence" value="ECO:0007669"/>
    <property type="project" value="TreeGrafter"/>
</dbReference>
<dbReference type="PRINTS" id="PR00511">
    <property type="entry name" value="TEKTIN"/>
</dbReference>
<dbReference type="Pfam" id="PF03148">
    <property type="entry name" value="Tektin"/>
    <property type="match status" value="1"/>
</dbReference>
<proteinExistence type="inferred from homology"/>
<dbReference type="Gene3D" id="3.40.50.1820">
    <property type="entry name" value="alpha/beta hydrolase"/>
    <property type="match status" value="1"/>
</dbReference>
<evidence type="ECO:0000256" key="14">
    <source>
        <dbReference type="ARBA" id="ARBA00023098"/>
    </source>
</evidence>
<sequence>MDIQLFDRRSVGQSLPDWDSSNAFNNHSACDSFGESECSGIILLLPEIALNVLGTIWTYTNCIQCDNEHFTSTVVEIGVLFNWVMLGGLVFVLAMVLDPVGSLKLQEGANGSVDTDMVLHRKVTRIWVRRFRWFFCWLIRDEHSHEAFSQAAGLMSSMFRNTDIVPSDFIAGFVLLRVKQKRESREQRRLALLAEQRYNCTSIVNECFTGKPNWMCLKKARHYLQLSVAIYGWPFLIYRYCITGLFKMMPKFFCCACFRTKPTVVKEDNCCLCNFAAIRYMSKLHSKDILFASFVNHIFELPFFVTVDHETSSIVIAIRGSLSMRDIFTDLTAIVEKLDAQGVPSDSYAHKGMLCSAKYIKKELDDYNVIEKAYTNFPEYNLIITGHSLGAGTAVLLAFYMRPLYPNLKVYAFATPAGLLSREAARIAEEFTLSIGVGDDMVMHMTIDNVEDLRTNMVQVLQSCRLPKYRVFLNGFGYALFGVPSRDLESTWRHRTTSEMRNSPLLSTHSPVLSMITQNDGFPTDTISNHHLVPTTSSYPNEQPISISSTYNELAARRYSKIRLYTPGHILHITKKKKSKEQKKADKKSGTNSNEYNYEMRWATPEDFKELRVMPRMLLDHLPENVLKTLDNVLEEQRTEIGFDLAQLIHAQIPLYIILMFNMNCNNYCNIYNYDYHTPTEWRYNSEQEITAAEEQRELAQRLTLEADRLFGQAKDSVIKNKLDIDYQSKVKVKDIEYKCKEIEKQKGDLDEEICLLLGYQVRIENANKLLVGDALDVIAECLRLRNCRQSMDLVFDDVEKELLRERELIFGINDQLEELQDKVMLQIRKLRTFVYNLTVDLRRKKNALKIEEQNENLNEDNVEISILNNRNIFKPATISTTEWDQFTLDIISAANKVLVDGRPIRAFFDKCLNKMFEDLVSQSAAVDLAFKLRVEEYLEVIEKLNEQRVETVKNVEEVQETIEKIKKAIDAREAYLALAHSRLLNRTRREGVELCRDELELRLYDEVVQLERDVKSLQNMMAESVECRRRLKQSTARIDVQLQVKQNSLRIDNELCTEQRKRINYRAF</sequence>
<gene>
    <name evidence="22" type="ORF">AGLY_004942</name>
</gene>
<dbReference type="GO" id="GO:0005929">
    <property type="term" value="C:cilium"/>
    <property type="evidence" value="ECO:0007669"/>
    <property type="project" value="UniProtKB-ARBA"/>
</dbReference>
<dbReference type="GO" id="GO:0060294">
    <property type="term" value="P:cilium movement involved in cell motility"/>
    <property type="evidence" value="ECO:0007669"/>
    <property type="project" value="InterPro"/>
</dbReference>
<evidence type="ECO:0000256" key="10">
    <source>
        <dbReference type="ARBA" id="ARBA00022801"/>
    </source>
</evidence>
<dbReference type="GO" id="GO:0005886">
    <property type="term" value="C:plasma membrane"/>
    <property type="evidence" value="ECO:0007669"/>
    <property type="project" value="UniProtKB-SubCell"/>
</dbReference>
<dbReference type="Pfam" id="PF01764">
    <property type="entry name" value="Lipase_3"/>
    <property type="match status" value="1"/>
</dbReference>
<dbReference type="GO" id="GO:0004806">
    <property type="term" value="F:triacylglycerol lipase activity"/>
    <property type="evidence" value="ECO:0007669"/>
    <property type="project" value="TreeGrafter"/>
</dbReference>
<evidence type="ECO:0000256" key="18">
    <source>
        <dbReference type="SAM" id="Coils"/>
    </source>
</evidence>
<evidence type="ECO:0000256" key="12">
    <source>
        <dbReference type="ARBA" id="ARBA00022963"/>
    </source>
</evidence>
<feature type="region of interest" description="Disordered" evidence="19">
    <location>
        <begin position="574"/>
        <end position="593"/>
    </location>
</feature>
<keyword evidence="6" id="KW-0963">Cytoplasm</keyword>
<protein>
    <recommendedName>
        <fullName evidence="17">sn-1-specific diacylglycerol lipase</fullName>
        <ecNumber evidence="17">3.1.1.116</ecNumber>
    </recommendedName>
</protein>
<evidence type="ECO:0000256" key="8">
    <source>
        <dbReference type="ARBA" id="ARBA00022692"/>
    </source>
</evidence>
<evidence type="ECO:0000256" key="11">
    <source>
        <dbReference type="ARBA" id="ARBA00022837"/>
    </source>
</evidence>
<evidence type="ECO:0000256" key="2">
    <source>
        <dbReference type="ARBA" id="ARBA00004496"/>
    </source>
</evidence>
<evidence type="ECO:0000256" key="5">
    <source>
        <dbReference type="ARBA" id="ARBA00022475"/>
    </source>
</evidence>
<evidence type="ECO:0000256" key="4">
    <source>
        <dbReference type="ARBA" id="ARBA00007209"/>
    </source>
</evidence>
<dbReference type="GO" id="GO:0046340">
    <property type="term" value="P:diacylglycerol catabolic process"/>
    <property type="evidence" value="ECO:0007669"/>
    <property type="project" value="TreeGrafter"/>
</dbReference>
<comment type="subcellular location">
    <subcellularLocation>
        <location evidence="3">Cell membrane</location>
        <topology evidence="3">Multi-pass membrane protein</topology>
    </subcellularLocation>
    <subcellularLocation>
        <location evidence="2">Cytoplasm</location>
    </subcellularLocation>
</comment>
<keyword evidence="15 20" id="KW-0472">Membrane</keyword>
<keyword evidence="12" id="KW-0442">Lipid degradation</keyword>